<dbReference type="EMBL" id="VLNT01000026">
    <property type="protein sequence ID" value="TSD54401.1"/>
    <property type="molecule type" value="Genomic_DNA"/>
</dbReference>
<dbReference type="InterPro" id="IPR003439">
    <property type="entry name" value="ABC_transporter-like_ATP-bd"/>
</dbReference>
<dbReference type="RefSeq" id="WP_143914847.1">
    <property type="nucleotide sequence ID" value="NZ_VLNT01000026.1"/>
</dbReference>
<comment type="caution">
    <text evidence="6">The sequence shown here is derived from an EMBL/GenBank/DDBJ whole genome shotgun (WGS) entry which is preliminary data.</text>
</comment>
<dbReference type="OrthoDB" id="9804819at2"/>
<dbReference type="PANTHER" id="PTHR43335">
    <property type="entry name" value="ABC TRANSPORTER, ATP-BINDING PROTEIN"/>
    <property type="match status" value="1"/>
</dbReference>
<dbReference type="Pfam" id="PF00005">
    <property type="entry name" value="ABC_tran"/>
    <property type="match status" value="1"/>
</dbReference>
<protein>
    <submittedName>
        <fullName evidence="6">ATP-binding cassette domain-containing protein</fullName>
    </submittedName>
</protein>
<evidence type="ECO:0000256" key="3">
    <source>
        <dbReference type="ARBA" id="ARBA00022741"/>
    </source>
</evidence>
<dbReference type="PANTHER" id="PTHR43335:SF4">
    <property type="entry name" value="ABC TRANSPORTER, ATP-BINDING PROTEIN"/>
    <property type="match status" value="1"/>
</dbReference>
<accession>A0A554RK56</accession>
<dbReference type="Proteomes" id="UP000316988">
    <property type="component" value="Unassembled WGS sequence"/>
</dbReference>
<dbReference type="GO" id="GO:0005524">
    <property type="term" value="F:ATP binding"/>
    <property type="evidence" value="ECO:0007669"/>
    <property type="project" value="UniProtKB-KW"/>
</dbReference>
<gene>
    <name evidence="6" type="ORF">FNM00_17620</name>
</gene>
<dbReference type="Gene3D" id="3.40.50.300">
    <property type="entry name" value="P-loop containing nucleotide triphosphate hydrolases"/>
    <property type="match status" value="1"/>
</dbReference>
<dbReference type="InterPro" id="IPR003593">
    <property type="entry name" value="AAA+_ATPase"/>
</dbReference>
<dbReference type="GO" id="GO:0016887">
    <property type="term" value="F:ATP hydrolysis activity"/>
    <property type="evidence" value="ECO:0007669"/>
    <property type="project" value="InterPro"/>
</dbReference>
<keyword evidence="2" id="KW-0813">Transport</keyword>
<reference evidence="6 7" key="1">
    <citation type="submission" date="2019-07" db="EMBL/GenBank/DDBJ databases">
        <authorList>
            <person name="Zhao L.H."/>
        </authorList>
    </citation>
    <scope>NUCLEOTIDE SEQUENCE [LARGE SCALE GENOMIC DNA]</scope>
    <source>
        <strain evidence="6 7">Co35</strain>
    </source>
</reference>
<feature type="domain" description="ABC transporter" evidence="5">
    <location>
        <begin position="7"/>
        <end position="232"/>
    </location>
</feature>
<proteinExistence type="inferred from homology"/>
<comment type="similarity">
    <text evidence="1">Belongs to the ABC transporter superfamily.</text>
</comment>
<keyword evidence="7" id="KW-1185">Reference proteome</keyword>
<dbReference type="SMART" id="SM00382">
    <property type="entry name" value="AAA"/>
    <property type="match status" value="1"/>
</dbReference>
<dbReference type="PROSITE" id="PS50893">
    <property type="entry name" value="ABC_TRANSPORTER_2"/>
    <property type="match status" value="1"/>
</dbReference>
<keyword evidence="4 6" id="KW-0067">ATP-binding</keyword>
<keyword evidence="3" id="KW-0547">Nucleotide-binding</keyword>
<evidence type="ECO:0000259" key="5">
    <source>
        <dbReference type="PROSITE" id="PS50893"/>
    </source>
</evidence>
<dbReference type="AlphaFoldDB" id="A0A554RK56"/>
<evidence type="ECO:0000313" key="7">
    <source>
        <dbReference type="Proteomes" id="UP000316988"/>
    </source>
</evidence>
<sequence length="303" mass="32352">MAAPAAVTVDRLSKHFGQVKAVDDLSFAVRPGAVTGFLGPNGAGKTTTLRMLLGLMRPTSGRALIGDQTYTELRHPAQTVGATLEASSFHPGRSGLDHLRMYAPQVGVPDSRCDELLELVGLAEAKKRRVGGYSMGMRQRLALAYAMLGDPSVVILDEPANGLDPQGIVWLRQLLRAFADEGKTVLVSSHVLSEVQSTVDDVVIVAKGRLVHESSLAGLRDLTETTTEIVTPTPDRLRDLAQRREWNLEEAPGALRIHGVDEATIGAAAFADGIELHRLADVGVGLEEVFLRLTGEPTQGVGA</sequence>
<evidence type="ECO:0000313" key="6">
    <source>
        <dbReference type="EMBL" id="TSD54401.1"/>
    </source>
</evidence>
<dbReference type="SUPFAM" id="SSF52540">
    <property type="entry name" value="P-loop containing nucleoside triphosphate hydrolases"/>
    <property type="match status" value="1"/>
</dbReference>
<organism evidence="6 7">
    <name type="scientific">Aeromicrobium piscarium</name>
    <dbReference type="NCBI Taxonomy" id="2590901"/>
    <lineage>
        <taxon>Bacteria</taxon>
        <taxon>Bacillati</taxon>
        <taxon>Actinomycetota</taxon>
        <taxon>Actinomycetes</taxon>
        <taxon>Propionibacteriales</taxon>
        <taxon>Nocardioidaceae</taxon>
        <taxon>Aeromicrobium</taxon>
    </lineage>
</organism>
<evidence type="ECO:0000256" key="2">
    <source>
        <dbReference type="ARBA" id="ARBA00022448"/>
    </source>
</evidence>
<evidence type="ECO:0000256" key="4">
    <source>
        <dbReference type="ARBA" id="ARBA00022840"/>
    </source>
</evidence>
<evidence type="ECO:0000256" key="1">
    <source>
        <dbReference type="ARBA" id="ARBA00005417"/>
    </source>
</evidence>
<dbReference type="InterPro" id="IPR027417">
    <property type="entry name" value="P-loop_NTPase"/>
</dbReference>
<name>A0A554RK56_9ACTN</name>